<name>A0AA48HBX2_9RHOB</name>
<feature type="domain" description="LapA adhesin" evidence="2">
    <location>
        <begin position="1011"/>
        <end position="1109"/>
    </location>
</feature>
<organism evidence="3 4">
    <name type="scientific">Roseicyclus marinus</name>
    <dbReference type="NCBI Taxonomy" id="2161673"/>
    <lineage>
        <taxon>Bacteria</taxon>
        <taxon>Pseudomonadati</taxon>
        <taxon>Pseudomonadota</taxon>
        <taxon>Alphaproteobacteria</taxon>
        <taxon>Rhodobacterales</taxon>
        <taxon>Roseobacteraceae</taxon>
        <taxon>Roseicyclus</taxon>
    </lineage>
</organism>
<dbReference type="InterPro" id="IPR046779">
    <property type="entry name" value="LapA_adhesin_dom"/>
</dbReference>
<dbReference type="KEGG" id="rmai:MACH21_16250"/>
<feature type="domain" description="LapA adhesin" evidence="2">
    <location>
        <begin position="2221"/>
        <end position="2319"/>
    </location>
</feature>
<accession>A0AA48HBX2</accession>
<feature type="domain" description="LapA adhesin" evidence="2">
    <location>
        <begin position="1111"/>
        <end position="1209"/>
    </location>
</feature>
<feature type="domain" description="LapA adhesin" evidence="2">
    <location>
        <begin position="1615"/>
        <end position="1713"/>
    </location>
</feature>
<dbReference type="RefSeq" id="WP_338276303.1">
    <property type="nucleotide sequence ID" value="NZ_AP027266.1"/>
</dbReference>
<feature type="domain" description="LapA adhesin" evidence="2">
    <location>
        <begin position="2830"/>
        <end position="2928"/>
    </location>
</feature>
<evidence type="ECO:0000259" key="2">
    <source>
        <dbReference type="Pfam" id="PF20579"/>
    </source>
</evidence>
<gene>
    <name evidence="3" type="ORF">MACH21_16250</name>
</gene>
<sequence length="3341" mass="329145">MDTTTVTLAAAPVAEGSDITITASVTNAPETDLVLTLSNGAEITIEAGETTGSVSFANPNTDDVYADGGTQSYSVSSTSGGNYEALDIVGASVDVTVTDTVDTTTVTLAAAPVAEGSDITITASVTHAPETDLVLTLSNGAEITIGAGETTGSVSFANPNTDDVYADGGTQSYSVSSTSGGNYEALDIAGASVDVSVTDTVDTTTVSVTTSDISEDATSVTFDFALSNAPEAGAPASLTVDVGGTEYTVALDASGTGSLTVTGLDNADVYVDEGSITATVTAITGGNFEATSLAGASATAEITDTVDTVTVSITSDGDVTEAQAASFTVSVSQALEDDLVVTLSTGETVTIEAGQTSTTYSVAAQGEDVFADASAVTVSVSGASVAGESFEDLVISPASATVAVSDTIDTTSVTLSAAPVAEGSDITITASVTNAPETDLVLTLSNGETITIGAGQTTGSVSFANPNTDDVYADGGTQSYSVSSTSGGNYEALDIAGASVDVTVTDTIDTVTVSITSDGDVTEAQAASFTVSVSQALEDDLVVTLSTGETVTIEAGQTSTTYSVAAQGEDVFADASAVTVSVSGASVAGESFEDLVIAPASATVAVSDTVDTTTVTLSAAPVAEGSDITITASVTNAPETDLVLTLSNGETITIGAGETTGSVSFANPNTDDVYADGGTQSYSVSATSGGNYEALDIAGASVDVSVTDTIDTTSVTLSAAPVAEGSDITITASVTNAPETDLVLTLSNGETITIGAGETTGSVSFANPNTDDVYADGGTQSYSVSSTSGGNYEALDIAGASVDVAVTDTIDTTSVTLSAAPVAEGSDITITASVTNAPETDLVLTLSNGAEITIGAGQTTGSVSFANPNTDDVYADGGTQSYSVSSTSGGNYEALDLTGASVDVTVTDTIDTTTVTLAAAPVAEGSDITITASVTNAPETDLVLTLSNGETITIGAGETTGSVSFANPNTDDVYADGGTQSYSVSSTSGGNYEALDIAGASVDVTVTDTVDTTSVTLSAAPVAEGSDITITASVTNAPETDLVLTLSNGETIRIGAGQTTGSVSFANPNTDDVYADGGTQSYSVSSTSGGNYEALDIAGASVDVSVTDTIDTTSVTLSAAPVAEGSDITITASVTNAPETDLVLTLSNGETIRIGAGQTTGSVSFANPNTDDVYADGGTQSYSVSSTSGGNYEALDIAGASVDVTVTDTVDTTSVTLSAAPVAEGSDITITASVTDAPETDLVLTLSNGAEITIGAGQTTGSVSFANPNTDDVYADGGTQSYSVSSTSGGNYEALDIAGASVDVTVTDTIDTVTVSIASDGDVTEAQAASFTVSVSQALEDDLVVTLSTGETVTIEAGQTSTTYSVAAQGEDVFADASAVTVSVSGASVAGESFEDLVISPASATVAVSDTIDTTSVTLSAAPVAEGSDITITASVTHAPETDLVLTLSNGETITIGAGETTGSVSFANPNTDDVYADGGTQSYSVSSTSGGNYEALDIAGASVDVTVTDTIDTVTVSIASDGDVTEAQAASFTVSVSQALEDDLVVTLSTGETVTIEAGQTSTTYSVAAQGEDVFADASAVTVSVNGASVAGESFEDLVISPASATVAVSDTIDTTSVTLSAAPVAEGSDITITASVTDAPETDLVLTLSNGAEITIGAGQTTGSVSFANPNTDDVYADGGTQSYSVSSTSGGNYEALDIAGASVDVTVTDTIDTVTVSIASDGDVTEAQAASFTVSVSQALEDDLVVTLSTGETVTIEAGQTSTTYSVAAQGEDVFADASAVTVSVSGASVAGESFEDLVISPASATVAVSDTIDTTSVTLSAAPVAEGSDITITASVTHAPETDLVLTLSNGAEITIGAGQTTGSVSFTNPNADDVYADGGTQSYSVSATSGGNYEALDIAGASVDVTVTDTIDTVTVSIASDGDVTEAQAASFTVSVSQALEDDLVVTLSTGETVTIEAGETSTSYTVAAQGEDVFADASAVTVSVNGASVAGESFEDLVISPASATVAVSDTIDTTSVTLSAAPVAEGSDITITASVTHAPETDLVLTLSNGAEITIGAGQTTGSVSFTNPNADDVYADGGTQSYSVSATSGGNYEALDIAGASVDVTVTDTIDTVTVSITSDGDVTEAQAASFTVSVSQALEDDLVVTLSTGETVTIEAGQTSTSYSVAAQGEDVFADASAVTVSVSGASVAGESFEDLVISPASATVAVSDTVDTTTVTLSAAPVAEGSDITITASVTNAPETDLVLTLSNGAEITIGAGETTGSVSFTNPNADDVYADGGTQSYSVSATSGGNYEALDIAGASVDVTVTDTIDTVTVSIASDGDVTEAQAASFTVSVSQALEDDLVVTLSTGETVTIEAGQTSTTYSVAAQGEDVFADASAVTVSVNGASVAGESFEDLVISPASATVAVSDTIDTTSVTLSAAPVAEGSDITITASVTHAPETDLVLTLSNGAEITIGAGQTTGSVSFTNPNADDVYADGGTQSYSVSATSGGNYEALDIAGASVDVTVTDTIDTVTVSIASDGDVTEAQAASFTVSVSQALEDDLVVTLSTGETVTIEAGETSTSYTVAAQGEDVFADASAVTVSVNGASVAGESFEDLVISPASATVAVSDTIDTTSVTLSAAPVAEGSDITITASVTHAPETDLVLTLSNGAEITIGAGQTTGSVSFTNPNADDVYADGGTQSYSVSATSGGNYEALDIAGASVDVTVTDTVDTTTVSVTTSDISEDATSVTFDFALSNAPEAGAPASLTVDVGGTEYTVALDATGAASLTVTGLDNADVYVDEGSITATVTAITGGNFEATSLEGASATAEITDTVDTTTVTLSAAPVAEGSDITITASVTHAPATDLVLTLSNGAEITIGAGETTGSVSFANPNTDDVYADGGTQSYSVSSTSGGNYEALDIAGASVDVTVTDTVDTTTVSVTTSDISEDATSVTFDFALSNAPEAGVPASLTVDVGGTEYTVALDASGAGSLTVTGLDNADVYVDEGSITATVTAITGGNFEATSLEGASATAEITDTVDTTTVTLAAAPVAEGSDITITASVTNAPETDLVLTLSNGAEITIEAGETTGSVSFANPNTDDVYADGGTQSYSVSSTSGGNYEALDIVGASVDVTVTDTVDTTTVTLAAAPVAEGSDITITASVTHAPETDLVLTLSNGAEITIGAGETTGSVSFANPNTDDVYADGGTQSYSVSSTSGGNYEALDIAGASVDVSVTDTVDTTTVSVTTSDISEDATSVTFDFALSNAPEAGAPASLTVDVGGTEYTVALDASGTGSLTVTGLDNADVYVDEGSITATVTAITGATSRRRALRGRAPRPRSRIRSTR</sequence>
<feature type="domain" description="LapA adhesin" evidence="2">
    <location>
        <begin position="2625"/>
        <end position="2723"/>
    </location>
</feature>
<feature type="domain" description="LapA adhesin" evidence="2">
    <location>
        <begin position="911"/>
        <end position="1009"/>
    </location>
</feature>
<feature type="domain" description="LapA adhesin" evidence="2">
    <location>
        <begin position="1311"/>
        <end position="1411"/>
    </location>
</feature>
<feature type="domain" description="LapA adhesin" evidence="2">
    <location>
        <begin position="409"/>
        <end position="507"/>
    </location>
</feature>
<dbReference type="EMBL" id="AP027266">
    <property type="protein sequence ID" value="BDW85448.1"/>
    <property type="molecule type" value="Genomic_DNA"/>
</dbReference>
<feature type="domain" description="LapA adhesin" evidence="2">
    <location>
        <begin position="2119"/>
        <end position="2219"/>
    </location>
</feature>
<feature type="domain" description="LapA adhesin" evidence="2">
    <location>
        <begin position="2523"/>
        <end position="2623"/>
    </location>
</feature>
<feature type="domain" description="LapA adhesin" evidence="2">
    <location>
        <begin position="2930"/>
        <end position="3033"/>
    </location>
</feature>
<feature type="domain" description="LapA adhesin" evidence="2">
    <location>
        <begin position="1715"/>
        <end position="1815"/>
    </location>
</feature>
<feature type="domain" description="LapA adhesin" evidence="2">
    <location>
        <begin position="611"/>
        <end position="709"/>
    </location>
</feature>
<feature type="domain" description="LapA adhesin" evidence="2">
    <location>
        <begin position="1917"/>
        <end position="2017"/>
    </location>
</feature>
<feature type="domain" description="LapA adhesin" evidence="2">
    <location>
        <begin position="711"/>
        <end position="809"/>
    </location>
</feature>
<feature type="compositionally biased region" description="Basic residues" evidence="1">
    <location>
        <begin position="3321"/>
        <end position="3341"/>
    </location>
</feature>
<feature type="domain" description="LapA adhesin" evidence="2">
    <location>
        <begin position="1513"/>
        <end position="1613"/>
    </location>
</feature>
<evidence type="ECO:0000313" key="3">
    <source>
        <dbReference type="EMBL" id="BDW85448.1"/>
    </source>
</evidence>
<feature type="domain" description="LapA adhesin" evidence="2">
    <location>
        <begin position="811"/>
        <end position="909"/>
    </location>
</feature>
<feature type="domain" description="LapA adhesin" evidence="2">
    <location>
        <begin position="102"/>
        <end position="200"/>
    </location>
</feature>
<dbReference type="Proteomes" id="UP001337723">
    <property type="component" value="Chromosome"/>
</dbReference>
<feature type="domain" description="LapA adhesin" evidence="2">
    <location>
        <begin position="2725"/>
        <end position="2828"/>
    </location>
</feature>
<feature type="domain" description="LapA adhesin" evidence="2">
    <location>
        <begin position="2"/>
        <end position="100"/>
    </location>
</feature>
<feature type="domain" description="LapA adhesin" evidence="2">
    <location>
        <begin position="3135"/>
        <end position="3233"/>
    </location>
</feature>
<reference evidence="3 4" key="1">
    <citation type="submission" date="2023-01" db="EMBL/GenBank/DDBJ databases">
        <title>Complete genome sequence of Roseicyclus marinus strain Dej080120_10.</title>
        <authorList>
            <person name="Ueki S."/>
            <person name="Maruyama F."/>
        </authorList>
    </citation>
    <scope>NUCLEOTIDE SEQUENCE [LARGE SCALE GENOMIC DNA]</scope>
    <source>
        <strain evidence="3 4">Dej080120_10</strain>
    </source>
</reference>
<feature type="domain" description="LapA adhesin" evidence="2">
    <location>
        <begin position="1413"/>
        <end position="1511"/>
    </location>
</feature>
<feature type="domain" description="LapA adhesin" evidence="2">
    <location>
        <begin position="307"/>
        <end position="407"/>
    </location>
</feature>
<feature type="domain" description="LapA adhesin" evidence="2">
    <location>
        <begin position="509"/>
        <end position="609"/>
    </location>
</feature>
<feature type="domain" description="LapA adhesin" evidence="2">
    <location>
        <begin position="2321"/>
        <end position="2421"/>
    </location>
</feature>
<dbReference type="Pfam" id="PF20579">
    <property type="entry name" value="LapA"/>
    <property type="match status" value="32"/>
</dbReference>
<evidence type="ECO:0000313" key="4">
    <source>
        <dbReference type="Proteomes" id="UP001337723"/>
    </source>
</evidence>
<feature type="domain" description="LapA adhesin" evidence="2">
    <location>
        <begin position="3035"/>
        <end position="3133"/>
    </location>
</feature>
<feature type="domain" description="LapA adhesin" evidence="2">
    <location>
        <begin position="1817"/>
        <end position="1915"/>
    </location>
</feature>
<keyword evidence="4" id="KW-1185">Reference proteome</keyword>
<feature type="domain" description="LapA adhesin" evidence="2">
    <location>
        <begin position="202"/>
        <end position="305"/>
    </location>
</feature>
<evidence type="ECO:0000256" key="1">
    <source>
        <dbReference type="SAM" id="MobiDB-lite"/>
    </source>
</evidence>
<feature type="domain" description="LapA adhesin" evidence="2">
    <location>
        <begin position="1211"/>
        <end position="1309"/>
    </location>
</feature>
<feature type="domain" description="LapA adhesin" evidence="2">
    <location>
        <begin position="2423"/>
        <end position="2521"/>
    </location>
</feature>
<proteinExistence type="predicted"/>
<feature type="region of interest" description="Disordered" evidence="1">
    <location>
        <begin position="3320"/>
        <end position="3341"/>
    </location>
</feature>
<protein>
    <recommendedName>
        <fullName evidence="2">LapA adhesin domain-containing protein</fullName>
    </recommendedName>
</protein>
<feature type="domain" description="LapA adhesin" evidence="2">
    <location>
        <begin position="2019"/>
        <end position="2117"/>
    </location>
</feature>